<dbReference type="InterPro" id="IPR029058">
    <property type="entry name" value="AB_hydrolase_fold"/>
</dbReference>
<dbReference type="Pfam" id="PF05448">
    <property type="entry name" value="AXE1"/>
    <property type="match status" value="1"/>
</dbReference>
<sequence>MAKQHSSINTLLSWERQGYFAGDGDCKLSNIFNVSNLKSQYVLHVRMACVVNSIVINGDTIAKDIRNRFGENKDTIESFIIARNVLHKGSNKISINCSSLGYTGGVSNTLIALRPVNGDNIESIKISMPIKNHVFIDENKNIIIHYRTNQKAFVRLNIENDFHKSIIDSLIVLNRRDSVKIIHLNRLCASPGFYQITALLHGKGYCGDAQWMAVKPEQINCSNTVKNDFDDYWTMAKSELASISPQYRIHKVDSLCMKSKRDVYIVEMQSLGNITIRGYYFVPRTSGKHPAVLQVPGYGWGFENIDGMLSDNTDRIELALCVRGHGISADVFNPGFGLPGIWGYKLYDKDSVSYRGIYMDCVRAVDFLCSREEVDHNKIAVKGGSQGGGLTLATAALCSDRIAACAYFDPFPCDMRHQIKIRTTCETELKNDLAYYGNPCTFDNVMKIQDYIDTRSFASKIKCPVLFTVALFDDDCPAHVGFAAYNLITSKKRYDVYPYDGHIQGFTHDEYIMKWLDTTLGNCATHL</sequence>
<feature type="domain" description="Acetyl xylan esterase" evidence="1">
    <location>
        <begin position="222"/>
        <end position="517"/>
    </location>
</feature>
<reference evidence="2 3" key="1">
    <citation type="journal article" date="2022" name="Int. J. Syst. Evol. Microbiol.">
        <title>Prevotella herbatica sp. nov., a plant polysaccharide-decomposing anaerobic bacterium isolated from a methanogenic reactor.</title>
        <authorList>
            <person name="Uek A."/>
            <person name="Tonouchi A."/>
            <person name="Kaku N."/>
            <person name="Ueki K."/>
        </authorList>
    </citation>
    <scope>NUCLEOTIDE SEQUENCE [LARGE SCALE GENOMIC DNA]</scope>
    <source>
        <strain evidence="2 3">WR041</strain>
    </source>
</reference>
<dbReference type="EMBL" id="AP024484">
    <property type="protein sequence ID" value="BCS85128.1"/>
    <property type="molecule type" value="Genomic_DNA"/>
</dbReference>
<keyword evidence="3" id="KW-1185">Reference proteome</keyword>
<gene>
    <name evidence="2" type="ORF">prwr041_10210</name>
</gene>
<dbReference type="InterPro" id="IPR008391">
    <property type="entry name" value="AXE1_dom"/>
</dbReference>
<protein>
    <recommendedName>
        <fullName evidence="1">Acetyl xylan esterase domain-containing protein</fullName>
    </recommendedName>
</protein>
<evidence type="ECO:0000313" key="2">
    <source>
        <dbReference type="EMBL" id="BCS85128.1"/>
    </source>
</evidence>
<dbReference type="PANTHER" id="PTHR40111:SF1">
    <property type="entry name" value="CEPHALOSPORIN-C DEACETYLASE"/>
    <property type="match status" value="1"/>
</dbReference>
<dbReference type="InterPro" id="IPR039069">
    <property type="entry name" value="CE7"/>
</dbReference>
<accession>A0ABM7NXJ3</accession>
<evidence type="ECO:0000259" key="1">
    <source>
        <dbReference type="Pfam" id="PF05448"/>
    </source>
</evidence>
<proteinExistence type="predicted"/>
<dbReference type="Gene3D" id="3.40.50.1820">
    <property type="entry name" value="alpha/beta hydrolase"/>
    <property type="match status" value="1"/>
</dbReference>
<dbReference type="RefSeq" id="WP_207155285.1">
    <property type="nucleotide sequence ID" value="NZ_AP024484.1"/>
</dbReference>
<dbReference type="SUPFAM" id="SSF53474">
    <property type="entry name" value="alpha/beta-Hydrolases"/>
    <property type="match status" value="1"/>
</dbReference>
<evidence type="ECO:0000313" key="3">
    <source>
        <dbReference type="Proteomes" id="UP001319045"/>
    </source>
</evidence>
<dbReference type="PANTHER" id="PTHR40111">
    <property type="entry name" value="CEPHALOSPORIN-C DEACETYLASE"/>
    <property type="match status" value="1"/>
</dbReference>
<organism evidence="2 3">
    <name type="scientific">Prevotella herbatica</name>
    <dbReference type="NCBI Taxonomy" id="2801997"/>
    <lineage>
        <taxon>Bacteria</taxon>
        <taxon>Pseudomonadati</taxon>
        <taxon>Bacteroidota</taxon>
        <taxon>Bacteroidia</taxon>
        <taxon>Bacteroidales</taxon>
        <taxon>Prevotellaceae</taxon>
        <taxon>Prevotella</taxon>
    </lineage>
</organism>
<dbReference type="Proteomes" id="UP001319045">
    <property type="component" value="Chromosome"/>
</dbReference>
<name>A0ABM7NXJ3_9BACT</name>